<dbReference type="GO" id="GO:0007155">
    <property type="term" value="P:cell adhesion"/>
    <property type="evidence" value="ECO:0007669"/>
    <property type="project" value="UniProtKB-KW"/>
</dbReference>
<evidence type="ECO:0000256" key="11">
    <source>
        <dbReference type="ARBA" id="ARBA00022889"/>
    </source>
</evidence>
<evidence type="ECO:0000313" key="21">
    <source>
        <dbReference type="EMBL" id="KAF0035097.1"/>
    </source>
</evidence>
<sequence>MKCKEQMVNVWKNRRWKKKQTQGLPKSPAVSMAVLCCAVLLLCVFHSASATVIADADYGGVPLWIDRLLGKPSVLSLQGRMDPVWFRANNPQACPRQCDCPIQWPTALYCDLRELVDVPDNLPDRTQYLFLQNNYILEVKAEAFVNATEIRWVNLANNRIHRIDKQVFEKIPALLYLYVHRNQLKEVPSGLPASLEQLRLGKNRISKIPAGAFSKMGNLTLLDLYHNQLSDSDLGKNTFKDLKNLMQLNLAHNILKKMPDGVPGGLIQLFLDRNRIDDIPKDYFKGFSHLAFVRLNYNQLSDKGVPKAVFNISTLLDLQLAHNQLSSVPLFNSHLEHLHLNDNSIESINGTLICPNGLQAEPSDDTLVPKLRSFLFQFPACDIFHCEYIFRTHLQLTWPDKQASRSSRSSDKDLSDRSEVTSSESAPRGGECGNGSHTVQVLRHQLAFPFLLRDTSSTCKPICARVQVQVHVTMVMDMLLGSSICLLLLLSCLGGPVESRALHLDSCSVNVHTHELRKYYSTIRSDAVEGDREIGIRLLDKSLIKDVQEGQVCCFLHLVLRFYVERVFSNYASSQPQQQRCSSALANAFVSIRKDIHKCHCQCGEETRRKADSIHAEFIKVELNAVYRGNSEVSSPPMNILGQHTDRATRVLGYSNTFT</sequence>
<evidence type="ECO:0000256" key="6">
    <source>
        <dbReference type="ARBA" id="ARBA00022530"/>
    </source>
</evidence>
<keyword evidence="13 17" id="KW-1015">Disulfide bond</keyword>
<dbReference type="Gene3D" id="1.20.1250.10">
    <property type="match status" value="1"/>
</dbReference>
<feature type="disulfide bond" evidence="17">
    <location>
        <begin position="507"/>
        <end position="599"/>
    </location>
</feature>
<evidence type="ECO:0000256" key="7">
    <source>
        <dbReference type="ARBA" id="ARBA00022614"/>
    </source>
</evidence>
<comment type="subcellular location">
    <subcellularLocation>
        <location evidence="1">Secreted</location>
        <location evidence="1">Extracellular space</location>
        <location evidence="1">Extracellular matrix</location>
    </subcellularLocation>
</comment>
<evidence type="ECO:0000256" key="14">
    <source>
        <dbReference type="ARBA" id="ARBA00023180"/>
    </source>
</evidence>
<evidence type="ECO:0000256" key="8">
    <source>
        <dbReference type="ARBA" id="ARBA00022641"/>
    </source>
</evidence>
<comment type="similarity">
    <text evidence="3 18">Belongs to the IL-10 family.</text>
</comment>
<dbReference type="GO" id="GO:0005615">
    <property type="term" value="C:extracellular space"/>
    <property type="evidence" value="ECO:0007669"/>
    <property type="project" value="UniProtKB-UniRule"/>
</dbReference>
<proteinExistence type="inferred from homology"/>
<evidence type="ECO:0000256" key="15">
    <source>
        <dbReference type="ARBA" id="ARBA00060161"/>
    </source>
</evidence>
<dbReference type="InterPro" id="IPR020443">
    <property type="entry name" value="IL-10/19/20/24/26"/>
</dbReference>
<dbReference type="PANTHER" id="PTHR45712:SF8">
    <property type="entry name" value="PROLARGIN"/>
    <property type="match status" value="1"/>
</dbReference>
<dbReference type="PROSITE" id="PS00520">
    <property type="entry name" value="INTERLEUKIN_10"/>
    <property type="match status" value="1"/>
</dbReference>
<evidence type="ECO:0000256" key="1">
    <source>
        <dbReference type="ARBA" id="ARBA00004498"/>
    </source>
</evidence>
<dbReference type="PANTHER" id="PTHR45712">
    <property type="entry name" value="AGAP008170-PA"/>
    <property type="match status" value="1"/>
</dbReference>
<evidence type="ECO:0000256" key="12">
    <source>
        <dbReference type="ARBA" id="ARBA00022974"/>
    </source>
</evidence>
<evidence type="ECO:0000256" key="3">
    <source>
        <dbReference type="ARBA" id="ARBA00008813"/>
    </source>
</evidence>
<dbReference type="GO" id="GO:0005125">
    <property type="term" value="F:cytokine activity"/>
    <property type="evidence" value="ECO:0007669"/>
    <property type="project" value="UniProtKB-UniRule"/>
</dbReference>
<dbReference type="FunFam" id="3.80.10.10:FF:000455">
    <property type="entry name" value="Osteomodulin"/>
    <property type="match status" value="1"/>
</dbReference>
<evidence type="ECO:0000256" key="18">
    <source>
        <dbReference type="RuleBase" id="RU368043"/>
    </source>
</evidence>
<keyword evidence="6" id="KW-0272">Extracellular matrix</keyword>
<evidence type="ECO:0000259" key="20">
    <source>
        <dbReference type="SMART" id="SM00013"/>
    </source>
</evidence>
<dbReference type="InterPro" id="IPR009079">
    <property type="entry name" value="4_helix_cytokine-like_core"/>
</dbReference>
<dbReference type="InterPro" id="IPR003591">
    <property type="entry name" value="Leu-rich_rpt_typical-subtyp"/>
</dbReference>
<dbReference type="InterPro" id="IPR032675">
    <property type="entry name" value="LRR_dom_sf"/>
</dbReference>
<feature type="disulfide bond" evidence="17">
    <location>
        <begin position="553"/>
        <end position="601"/>
    </location>
</feature>
<comment type="function">
    <text evidence="18">Immune regulatory cytokine.</text>
</comment>
<evidence type="ECO:0000256" key="16">
    <source>
        <dbReference type="ARBA" id="ARBA00065765"/>
    </source>
</evidence>
<keyword evidence="11" id="KW-0130">Cell adhesion</keyword>
<comment type="caution">
    <text evidence="21">The sequence shown here is derived from an EMBL/GenBank/DDBJ whole genome shotgun (WGS) entry which is preliminary data.</text>
</comment>
<dbReference type="SMART" id="SM00013">
    <property type="entry name" value="LRRNT"/>
    <property type="match status" value="1"/>
</dbReference>
<evidence type="ECO:0000256" key="19">
    <source>
        <dbReference type="SAM" id="MobiDB-lite"/>
    </source>
</evidence>
<dbReference type="SUPFAM" id="SSF52058">
    <property type="entry name" value="L domain-like"/>
    <property type="match status" value="1"/>
</dbReference>
<keyword evidence="10" id="KW-0677">Repeat</keyword>
<evidence type="ECO:0000256" key="10">
    <source>
        <dbReference type="ARBA" id="ARBA00022737"/>
    </source>
</evidence>
<dbReference type="PROSITE" id="PS51450">
    <property type="entry name" value="LRR"/>
    <property type="match status" value="2"/>
</dbReference>
<keyword evidence="4 18" id="KW-0202">Cytokine</keyword>
<comment type="similarity">
    <text evidence="2">Belongs to the small leucine-rich proteoglycan (SLRP) family. SLRP class II subfamily.</text>
</comment>
<feature type="compositionally biased region" description="Basic and acidic residues" evidence="19">
    <location>
        <begin position="408"/>
        <end position="419"/>
    </location>
</feature>
<feature type="disulfide bond" evidence="17">
    <location>
        <begin position="554"/>
        <end position="603"/>
    </location>
</feature>
<reference evidence="21 22" key="1">
    <citation type="submission" date="2019-06" db="EMBL/GenBank/DDBJ databases">
        <title>Draft genomes of female and male turbot (Scophthalmus maximus).</title>
        <authorList>
            <person name="Xu H."/>
            <person name="Xu X.-W."/>
            <person name="Shao C."/>
            <person name="Chen S."/>
        </authorList>
    </citation>
    <scope>NUCLEOTIDE SEQUENCE [LARGE SCALE GENOMIC DNA]</scope>
    <source>
        <strain evidence="21">Ysfricsl-2016a</strain>
        <tissue evidence="21">Blood</tissue>
    </source>
</reference>
<keyword evidence="14" id="KW-0325">Glycoprotein</keyword>
<evidence type="ECO:0000256" key="13">
    <source>
        <dbReference type="ARBA" id="ARBA00023157"/>
    </source>
</evidence>
<protein>
    <recommendedName>
        <fullName evidence="18">Interleukin family protein</fullName>
    </recommendedName>
</protein>
<gene>
    <name evidence="21" type="ORF">F2P81_012855</name>
</gene>
<evidence type="ECO:0000313" key="22">
    <source>
        <dbReference type="Proteomes" id="UP000438429"/>
    </source>
</evidence>
<keyword evidence="9" id="KW-0732">Signal</keyword>
<evidence type="ECO:0000256" key="4">
    <source>
        <dbReference type="ARBA" id="ARBA00022514"/>
    </source>
</evidence>
<dbReference type="AlphaFoldDB" id="A0A6A4SPB1"/>
<evidence type="ECO:0000256" key="17">
    <source>
        <dbReference type="PIRSR" id="PIRSR620443-51"/>
    </source>
</evidence>
<evidence type="ECO:0000256" key="5">
    <source>
        <dbReference type="ARBA" id="ARBA00022525"/>
    </source>
</evidence>
<organism evidence="21 22">
    <name type="scientific">Scophthalmus maximus</name>
    <name type="common">Turbot</name>
    <name type="synonym">Psetta maxima</name>
    <dbReference type="NCBI Taxonomy" id="52904"/>
    <lineage>
        <taxon>Eukaryota</taxon>
        <taxon>Metazoa</taxon>
        <taxon>Chordata</taxon>
        <taxon>Craniata</taxon>
        <taxon>Vertebrata</taxon>
        <taxon>Euteleostomi</taxon>
        <taxon>Actinopterygii</taxon>
        <taxon>Neopterygii</taxon>
        <taxon>Teleostei</taxon>
        <taxon>Neoteleostei</taxon>
        <taxon>Acanthomorphata</taxon>
        <taxon>Carangaria</taxon>
        <taxon>Pleuronectiformes</taxon>
        <taxon>Pleuronectoidei</taxon>
        <taxon>Scophthalmidae</taxon>
        <taxon>Scophthalmus</taxon>
    </lineage>
</organism>
<dbReference type="InterPro" id="IPR000372">
    <property type="entry name" value="LRRNT"/>
</dbReference>
<dbReference type="Pfam" id="PF13855">
    <property type="entry name" value="LRR_8"/>
    <property type="match status" value="2"/>
</dbReference>
<dbReference type="SUPFAM" id="SSF47266">
    <property type="entry name" value="4-helical cytokines"/>
    <property type="match status" value="1"/>
</dbReference>
<dbReference type="Proteomes" id="UP000438429">
    <property type="component" value="Unassembled WGS sequence"/>
</dbReference>
<keyword evidence="8" id="KW-0765">Sulfation</keyword>
<dbReference type="InterPro" id="IPR020423">
    <property type="entry name" value="IL-10_CS"/>
</dbReference>
<dbReference type="Gene3D" id="3.80.10.10">
    <property type="entry name" value="Ribonuclease Inhibitor"/>
    <property type="match status" value="1"/>
</dbReference>
<dbReference type="InterPro" id="IPR050333">
    <property type="entry name" value="SLRP"/>
</dbReference>
<feature type="domain" description="LRRNT" evidence="20">
    <location>
        <begin position="93"/>
        <end position="128"/>
    </location>
</feature>
<keyword evidence="5 18" id="KW-0964">Secreted</keyword>
<evidence type="ECO:0000256" key="2">
    <source>
        <dbReference type="ARBA" id="ARBA00005818"/>
    </source>
</evidence>
<dbReference type="SMART" id="SM00369">
    <property type="entry name" value="LRR_TYP"/>
    <property type="match status" value="8"/>
</dbReference>
<keyword evidence="7" id="KW-0433">Leucine-rich repeat</keyword>
<name>A0A6A4SPB1_SCOMX</name>
<dbReference type="InterPro" id="IPR001611">
    <property type="entry name" value="Leu-rich_rpt"/>
</dbReference>
<comment type="subunit">
    <text evidence="16">Binds the alpha(V)beta(3)-integrin.</text>
</comment>
<keyword evidence="12" id="KW-0654">Proteoglycan</keyword>
<evidence type="ECO:0000256" key="9">
    <source>
        <dbReference type="ARBA" id="ARBA00022729"/>
    </source>
</evidence>
<feature type="region of interest" description="Disordered" evidence="19">
    <location>
        <begin position="401"/>
        <end position="434"/>
    </location>
</feature>
<accession>A0A6A4SPB1</accession>
<dbReference type="Pfam" id="PF00726">
    <property type="entry name" value="IL10"/>
    <property type="match status" value="1"/>
</dbReference>
<comment type="function">
    <text evidence="15">May be implicated in biomineralization processes. Has a function in binding of osteoblasts via the alpha(V)beta(3)-integrin.</text>
</comment>
<dbReference type="EMBL" id="VEVO01000011">
    <property type="protein sequence ID" value="KAF0035097.1"/>
    <property type="molecule type" value="Genomic_DNA"/>
</dbReference>